<reference evidence="2 3" key="1">
    <citation type="submission" date="2019-06" db="EMBL/GenBank/DDBJ databases">
        <title>Whole genome shotgun sequence of Glutamicibacter uratoxydans NBRC 15515.</title>
        <authorList>
            <person name="Hosoyama A."/>
            <person name="Uohara A."/>
            <person name="Ohji S."/>
            <person name="Ichikawa N."/>
        </authorList>
    </citation>
    <scope>NUCLEOTIDE SEQUENCE [LARGE SCALE GENOMIC DNA]</scope>
    <source>
        <strain evidence="2 3">NBRC 15515</strain>
    </source>
</reference>
<organism evidence="2 3">
    <name type="scientific">Glutamicibacter uratoxydans</name>
    <name type="common">Arthrobacter uratoxydans</name>
    <dbReference type="NCBI Taxonomy" id="43667"/>
    <lineage>
        <taxon>Bacteria</taxon>
        <taxon>Bacillati</taxon>
        <taxon>Actinomycetota</taxon>
        <taxon>Actinomycetes</taxon>
        <taxon>Micrococcales</taxon>
        <taxon>Micrococcaceae</taxon>
        <taxon>Glutamicibacter</taxon>
    </lineage>
</organism>
<sequence length="234" mass="26986">MYQLGTMNPTFRGMINLMFSFGDDEKRRFWTRVEQGPNGCWIWVGGKRGNGYGQFAIKTSEGRWTQTTSHRWAYASCGNEIPSGWEVDHLCKVRSCVRPDHLEAVTVAENRRRRDLGHPLECDRTIRPLPEIPSKPEPPAKRDRTIECRNGHLFAIVGKVRNGANSFTCAKCLSDWQAKRRTGTRHGTESHCPAGHEYSEDNTYVRVRPNGSRSRECRSCIRKRNRERKAQTRH</sequence>
<evidence type="ECO:0000313" key="3">
    <source>
        <dbReference type="Proteomes" id="UP000316612"/>
    </source>
</evidence>
<keyword evidence="3" id="KW-1185">Reference proteome</keyword>
<gene>
    <name evidence="2" type="ORF">AUR04nite_00650</name>
</gene>
<evidence type="ECO:0000313" key="2">
    <source>
        <dbReference type="EMBL" id="GED04533.1"/>
    </source>
</evidence>
<dbReference type="InterPro" id="IPR044925">
    <property type="entry name" value="His-Me_finger_sf"/>
</dbReference>
<dbReference type="Pfam" id="PF13392">
    <property type="entry name" value="HNH_3"/>
    <property type="match status" value="1"/>
</dbReference>
<dbReference type="Proteomes" id="UP000316612">
    <property type="component" value="Unassembled WGS sequence"/>
</dbReference>
<proteinExistence type="predicted"/>
<dbReference type="EMBL" id="BJNY01000001">
    <property type="protein sequence ID" value="GED04533.1"/>
    <property type="molecule type" value="Genomic_DNA"/>
</dbReference>
<dbReference type="InterPro" id="IPR003615">
    <property type="entry name" value="HNH_nuc"/>
</dbReference>
<dbReference type="Gene3D" id="3.90.75.10">
    <property type="entry name" value="Homing Intron 3 (I-ppo) Encoded Endonuclease, Chain A"/>
    <property type="match status" value="1"/>
</dbReference>
<comment type="caution">
    <text evidence="2">The sequence shown here is derived from an EMBL/GenBank/DDBJ whole genome shotgun (WGS) entry which is preliminary data.</text>
</comment>
<evidence type="ECO:0000259" key="1">
    <source>
        <dbReference type="Pfam" id="PF13392"/>
    </source>
</evidence>
<dbReference type="AlphaFoldDB" id="A0A4Y4DJ11"/>
<dbReference type="SUPFAM" id="SSF54060">
    <property type="entry name" value="His-Me finger endonucleases"/>
    <property type="match status" value="1"/>
</dbReference>
<accession>A0A4Y4DJ11</accession>
<dbReference type="InterPro" id="IPR044930">
    <property type="entry name" value="Homing_endonuclease_His-Me"/>
</dbReference>
<feature type="domain" description="HNH nuclease" evidence="1">
    <location>
        <begin position="70"/>
        <end position="112"/>
    </location>
</feature>
<protein>
    <recommendedName>
        <fullName evidence="1">HNH nuclease domain-containing protein</fullName>
    </recommendedName>
</protein>
<dbReference type="GO" id="GO:0004519">
    <property type="term" value="F:endonuclease activity"/>
    <property type="evidence" value="ECO:0007669"/>
    <property type="project" value="InterPro"/>
</dbReference>
<name>A0A4Y4DJ11_GLUUR</name>